<dbReference type="InterPro" id="IPR009291">
    <property type="entry name" value="Vps62"/>
</dbReference>
<evidence type="ECO:0000313" key="1">
    <source>
        <dbReference type="EMBL" id="RFU76897.1"/>
    </source>
</evidence>
<accession>A0A395NM38</accession>
<dbReference type="AlphaFoldDB" id="A0A395NM38"/>
<gene>
    <name evidence="1" type="ORF">TARUN_5347</name>
</gene>
<name>A0A395NM38_TRIAR</name>
<comment type="caution">
    <text evidence="1">The sequence shown here is derived from an EMBL/GenBank/DDBJ whole genome shotgun (WGS) entry which is preliminary data.</text>
</comment>
<sequence length="390" mass="42430">MRTSVPLVGASLAAGAAAGALHRETPKVPAFVLDYAPIVALDKGEVLFPADIGRQLFNTVPQVNFTKIRGEEHVLTLDNLNELNKFGNDSVFLTAKEDITNIAREPSWVHGVKPNGHGETVGAVSCAVVLRHHPDDSSVVDAFYFYFYAFNNGGHVLGIPEDFHVGDWEHSMVRFCNGVPSQIFLSQHEGGEAFSYDALEKIGKRALIFSAFGGHANYATAGSHNIPFTLPPLPAINLSSVSIPGVPSSVLSNLNLSAILEAVLPANLLQDKTSMGTLWDPVANAYAYNYTLDFDPNRSAEENNKFTPLATKSHPNPPVGWLTYFGQWGDKQYPLTDPRQFEIVNIPELAYITDGPNGPVFKNLVRSTVCPPQMVNCTIKTSLDQARSLV</sequence>
<organism evidence="1 2">
    <name type="scientific">Trichoderma arundinaceum</name>
    <dbReference type="NCBI Taxonomy" id="490622"/>
    <lineage>
        <taxon>Eukaryota</taxon>
        <taxon>Fungi</taxon>
        <taxon>Dikarya</taxon>
        <taxon>Ascomycota</taxon>
        <taxon>Pezizomycotina</taxon>
        <taxon>Sordariomycetes</taxon>
        <taxon>Hypocreomycetidae</taxon>
        <taxon>Hypocreales</taxon>
        <taxon>Hypocreaceae</taxon>
        <taxon>Trichoderma</taxon>
    </lineage>
</organism>
<dbReference type="PANTHER" id="PTHR48174:SF5">
    <property type="entry name" value="VACUOLAR PROTEIN SORTING-ASSOCIATED PROTEIN 62"/>
    <property type="match status" value="1"/>
</dbReference>
<reference evidence="1 2" key="1">
    <citation type="journal article" date="2018" name="PLoS Pathog.">
        <title>Evolution of structural diversity of trichothecenes, a family of toxins produced by plant pathogenic and entomopathogenic fungi.</title>
        <authorList>
            <person name="Proctor R.H."/>
            <person name="McCormick S.P."/>
            <person name="Kim H.S."/>
            <person name="Cardoza R.E."/>
            <person name="Stanley A.M."/>
            <person name="Lindo L."/>
            <person name="Kelly A."/>
            <person name="Brown D.W."/>
            <person name="Lee T."/>
            <person name="Vaughan M.M."/>
            <person name="Alexander N.J."/>
            <person name="Busman M."/>
            <person name="Gutierrez S."/>
        </authorList>
    </citation>
    <scope>NUCLEOTIDE SEQUENCE [LARGE SCALE GENOMIC DNA]</scope>
    <source>
        <strain evidence="1 2">IBT 40837</strain>
    </source>
</reference>
<dbReference type="EMBL" id="PXOA01000321">
    <property type="protein sequence ID" value="RFU76897.1"/>
    <property type="molecule type" value="Genomic_DNA"/>
</dbReference>
<dbReference type="Pfam" id="PF06101">
    <property type="entry name" value="Vps62"/>
    <property type="match status" value="1"/>
</dbReference>
<keyword evidence="2" id="KW-1185">Reference proteome</keyword>
<dbReference type="STRING" id="490622.A0A395NM38"/>
<protein>
    <submittedName>
        <fullName evidence="1">Vacuolar sorting-associated 62</fullName>
    </submittedName>
</protein>
<dbReference type="OrthoDB" id="188042at2759"/>
<dbReference type="PANTHER" id="PTHR48174">
    <property type="entry name" value="DUF946 FAMILY PROTEIN"/>
    <property type="match status" value="1"/>
</dbReference>
<evidence type="ECO:0000313" key="2">
    <source>
        <dbReference type="Proteomes" id="UP000266272"/>
    </source>
</evidence>
<proteinExistence type="predicted"/>
<dbReference type="Proteomes" id="UP000266272">
    <property type="component" value="Unassembled WGS sequence"/>
</dbReference>